<accession>A0A6J6NHF9</accession>
<dbReference type="Pfam" id="PF01479">
    <property type="entry name" value="S4"/>
    <property type="match status" value="1"/>
</dbReference>
<dbReference type="InterPro" id="IPR047048">
    <property type="entry name" value="TlyA"/>
</dbReference>
<dbReference type="SUPFAM" id="SSF53335">
    <property type="entry name" value="S-adenosyl-L-methionine-dependent methyltransferases"/>
    <property type="match status" value="1"/>
</dbReference>
<dbReference type="PROSITE" id="PS50889">
    <property type="entry name" value="S4"/>
    <property type="match status" value="1"/>
</dbReference>
<dbReference type="CDD" id="cd00165">
    <property type="entry name" value="S4"/>
    <property type="match status" value="1"/>
</dbReference>
<name>A0A6J6NHF9_9ZZZZ</name>
<dbReference type="Gene3D" id="3.40.50.150">
    <property type="entry name" value="Vaccinia Virus protein VP39"/>
    <property type="match status" value="1"/>
</dbReference>
<dbReference type="PANTHER" id="PTHR32319">
    <property type="entry name" value="BACTERIAL HEMOLYSIN-LIKE PROTEIN"/>
    <property type="match status" value="1"/>
</dbReference>
<organism evidence="4">
    <name type="scientific">freshwater metagenome</name>
    <dbReference type="NCBI Taxonomy" id="449393"/>
    <lineage>
        <taxon>unclassified sequences</taxon>
        <taxon>metagenomes</taxon>
        <taxon>ecological metagenomes</taxon>
    </lineage>
</organism>
<dbReference type="PANTHER" id="PTHR32319:SF0">
    <property type="entry name" value="BACTERIAL HEMOLYSIN-LIKE PROTEIN"/>
    <property type="match status" value="1"/>
</dbReference>
<proteinExistence type="inferred from homology"/>
<feature type="domain" description="RNA-binding S4" evidence="3">
    <location>
        <begin position="1"/>
        <end position="62"/>
    </location>
</feature>
<dbReference type="GO" id="GO:0003723">
    <property type="term" value="F:RNA binding"/>
    <property type="evidence" value="ECO:0007669"/>
    <property type="project" value="UniProtKB-KW"/>
</dbReference>
<dbReference type="InterPro" id="IPR036986">
    <property type="entry name" value="S4_RNA-bd_sf"/>
</dbReference>
<dbReference type="NCBIfam" id="TIGR00478">
    <property type="entry name" value="tly"/>
    <property type="match status" value="1"/>
</dbReference>
<dbReference type="Pfam" id="PF01728">
    <property type="entry name" value="FtsJ"/>
    <property type="match status" value="1"/>
</dbReference>
<dbReference type="EMBL" id="CAEZXK010000009">
    <property type="protein sequence ID" value="CAB4683903.1"/>
    <property type="molecule type" value="Genomic_DNA"/>
</dbReference>
<dbReference type="AlphaFoldDB" id="A0A6J6NHF9"/>
<dbReference type="InterPro" id="IPR002942">
    <property type="entry name" value="S4_RNA-bd"/>
</dbReference>
<dbReference type="GO" id="GO:0032259">
    <property type="term" value="P:methylation"/>
    <property type="evidence" value="ECO:0007669"/>
    <property type="project" value="InterPro"/>
</dbReference>
<dbReference type="InterPro" id="IPR002877">
    <property type="entry name" value="RNA_MeTrfase_FtsJ_dom"/>
</dbReference>
<keyword evidence="1" id="KW-0694">RNA-binding</keyword>
<protein>
    <submittedName>
        <fullName evidence="4">Unannotated protein</fullName>
    </submittedName>
</protein>
<dbReference type="CDD" id="cd02440">
    <property type="entry name" value="AdoMet_MTases"/>
    <property type="match status" value="1"/>
</dbReference>
<reference evidence="4" key="1">
    <citation type="submission" date="2020-05" db="EMBL/GenBank/DDBJ databases">
        <authorList>
            <person name="Chiriac C."/>
            <person name="Salcher M."/>
            <person name="Ghai R."/>
            <person name="Kavagutti S V."/>
        </authorList>
    </citation>
    <scope>NUCLEOTIDE SEQUENCE</scope>
</reference>
<dbReference type="GO" id="GO:0008168">
    <property type="term" value="F:methyltransferase activity"/>
    <property type="evidence" value="ECO:0007669"/>
    <property type="project" value="InterPro"/>
</dbReference>
<gene>
    <name evidence="4" type="ORF">UFOPK2370_00503</name>
</gene>
<evidence type="ECO:0000259" key="3">
    <source>
        <dbReference type="SMART" id="SM00363"/>
    </source>
</evidence>
<comment type="similarity">
    <text evidence="2">Belongs to the TlyA family.</text>
</comment>
<dbReference type="PIRSF" id="PIRSF005578">
    <property type="entry name" value="TlyA"/>
    <property type="match status" value="1"/>
</dbReference>
<sequence length="269" mass="29532">MRADIALVERGLARSRNHASTLIEAKRVLVEGKEVRKSSQNVEDDVQIVVLDAIEFVSRAGHKLARALEHFAEIEVRDKNCLDVGASTGGFTDVLLRMGAELVVAVDVGHDQMVAELFDHQRVYALEGFNARDMSIDSLRSATRLDIDEDFFDLVVADVSFISLTLVLAAMREVAPRAEFVLLIKPQFEVGKDSLSANGIVNDHRLRAQAIRQVVDCAEGLGMGVRGLVKSGLPGTHGNVEYVLWISSQEPKNGSKWSDQIEAIAREGK</sequence>
<evidence type="ECO:0000313" key="4">
    <source>
        <dbReference type="EMBL" id="CAB4683903.1"/>
    </source>
</evidence>
<dbReference type="InterPro" id="IPR029063">
    <property type="entry name" value="SAM-dependent_MTases_sf"/>
</dbReference>
<dbReference type="Gene3D" id="3.10.290.10">
    <property type="entry name" value="RNA-binding S4 domain"/>
    <property type="match status" value="1"/>
</dbReference>
<dbReference type="SUPFAM" id="SSF55174">
    <property type="entry name" value="Alpha-L RNA-binding motif"/>
    <property type="match status" value="1"/>
</dbReference>
<evidence type="ECO:0000256" key="1">
    <source>
        <dbReference type="ARBA" id="ARBA00022884"/>
    </source>
</evidence>
<evidence type="ECO:0000256" key="2">
    <source>
        <dbReference type="ARBA" id="ARBA00029460"/>
    </source>
</evidence>
<dbReference type="InterPro" id="IPR004538">
    <property type="entry name" value="Hemolysin_A/TlyA"/>
</dbReference>
<dbReference type="SMART" id="SM00363">
    <property type="entry name" value="S4"/>
    <property type="match status" value="1"/>
</dbReference>